<comment type="caution">
    <text evidence="2">The sequence shown here is derived from an EMBL/GenBank/DDBJ whole genome shotgun (WGS) entry which is preliminary data.</text>
</comment>
<keyword evidence="1" id="KW-0812">Transmembrane</keyword>
<gene>
    <name evidence="2" type="ORF">EM808_23475</name>
</gene>
<dbReference type="AlphaFoldDB" id="A0A437K591"/>
<accession>A0A437K591</accession>
<feature type="transmembrane region" description="Helical" evidence="1">
    <location>
        <begin position="89"/>
        <end position="110"/>
    </location>
</feature>
<evidence type="ECO:0000313" key="2">
    <source>
        <dbReference type="EMBL" id="RVT58010.1"/>
    </source>
</evidence>
<keyword evidence="3" id="KW-1185">Reference proteome</keyword>
<sequence>MLTFFIRCGLILLSWSTIFLLPKKSFLKFLPVTIFSTVVLLVEDMIGRTYKLWKVKGGKRGATKNALTFIFGPFFVANLWTFHFTYGRFWVYTIFNLLFDLVFAYPLHYFLDKVGLYKLKKVKPIFLFYTAFTYSMLNYGFQLFLDKNFIIKEKDHK</sequence>
<evidence type="ECO:0000256" key="1">
    <source>
        <dbReference type="SAM" id="Phobius"/>
    </source>
</evidence>
<feature type="transmembrane region" description="Helical" evidence="1">
    <location>
        <begin position="26"/>
        <end position="46"/>
    </location>
</feature>
<dbReference type="EMBL" id="RZTZ01000014">
    <property type="protein sequence ID" value="RVT58010.1"/>
    <property type="molecule type" value="Genomic_DNA"/>
</dbReference>
<feature type="transmembrane region" description="Helical" evidence="1">
    <location>
        <begin position="66"/>
        <end position="83"/>
    </location>
</feature>
<dbReference type="RefSeq" id="WP_127741382.1">
    <property type="nucleotide sequence ID" value="NZ_CP196002.1"/>
</dbReference>
<reference evidence="2 3" key="1">
    <citation type="submission" date="2019-01" db="EMBL/GenBank/DDBJ databases">
        <title>Bacillus sp. M5HDSG1-1, whole genome shotgun sequence.</title>
        <authorList>
            <person name="Tuo L."/>
        </authorList>
    </citation>
    <scope>NUCLEOTIDE SEQUENCE [LARGE SCALE GENOMIC DNA]</scope>
    <source>
        <strain evidence="2 3">M5HDSG1-1</strain>
    </source>
</reference>
<feature type="transmembrane region" description="Helical" evidence="1">
    <location>
        <begin position="122"/>
        <end position="141"/>
    </location>
</feature>
<organism evidence="2 3">
    <name type="scientific">Niallia taxi</name>
    <dbReference type="NCBI Taxonomy" id="2499688"/>
    <lineage>
        <taxon>Bacteria</taxon>
        <taxon>Bacillati</taxon>
        <taxon>Bacillota</taxon>
        <taxon>Bacilli</taxon>
        <taxon>Bacillales</taxon>
        <taxon>Bacillaceae</taxon>
        <taxon>Niallia</taxon>
    </lineage>
</organism>
<dbReference type="Proteomes" id="UP000288024">
    <property type="component" value="Unassembled WGS sequence"/>
</dbReference>
<evidence type="ECO:0000313" key="3">
    <source>
        <dbReference type="Proteomes" id="UP000288024"/>
    </source>
</evidence>
<name>A0A437K591_9BACI</name>
<proteinExistence type="predicted"/>
<dbReference type="GeneID" id="87617872"/>
<keyword evidence="1" id="KW-0472">Membrane</keyword>
<protein>
    <submittedName>
        <fullName evidence="2">Uncharacterized protein</fullName>
    </submittedName>
</protein>
<keyword evidence="1" id="KW-1133">Transmembrane helix</keyword>